<dbReference type="PANTHER" id="PTHR33702:SF16">
    <property type="match status" value="1"/>
</dbReference>
<dbReference type="PANTHER" id="PTHR33702">
    <property type="entry name" value="BNAA09G40010D PROTEIN"/>
    <property type="match status" value="1"/>
</dbReference>
<feature type="compositionally biased region" description="Polar residues" evidence="1">
    <location>
        <begin position="8"/>
        <end position="17"/>
    </location>
</feature>
<protein>
    <submittedName>
        <fullName evidence="2">Uncharacterized protein</fullName>
    </submittedName>
</protein>
<evidence type="ECO:0000313" key="2">
    <source>
        <dbReference type="EMBL" id="CAA2996583.1"/>
    </source>
</evidence>
<accession>A0A8S0SUW5</accession>
<proteinExistence type="predicted"/>
<feature type="region of interest" description="Disordered" evidence="1">
    <location>
        <begin position="1"/>
        <end position="20"/>
    </location>
</feature>
<dbReference type="AlphaFoldDB" id="A0A8S0SUW5"/>
<name>A0A8S0SUW5_OLEEU</name>
<evidence type="ECO:0000256" key="1">
    <source>
        <dbReference type="SAM" id="MobiDB-lite"/>
    </source>
</evidence>
<sequence length="134" mass="15586">MISMEMIPSSSNGSFNNKTRRKNGYTYTRLSTGNTIRLGAGSKEKRSWRIKIHRRLRLKLSSPLKLWCKLKNAYMNMMLRLARNTGSGINLLGSKRIPKARQIPNGYSRTEFENRLVYEMYKNMVASYELSSNR</sequence>
<evidence type="ECO:0000313" key="3">
    <source>
        <dbReference type="Proteomes" id="UP000594638"/>
    </source>
</evidence>
<dbReference type="OrthoDB" id="764584at2759"/>
<reference evidence="2 3" key="1">
    <citation type="submission" date="2019-12" db="EMBL/GenBank/DDBJ databases">
        <authorList>
            <person name="Alioto T."/>
            <person name="Alioto T."/>
            <person name="Gomez Garrido J."/>
        </authorList>
    </citation>
    <scope>NUCLEOTIDE SEQUENCE [LARGE SCALE GENOMIC DNA]</scope>
</reference>
<dbReference type="Proteomes" id="UP000594638">
    <property type="component" value="Unassembled WGS sequence"/>
</dbReference>
<gene>
    <name evidence="2" type="ORF">OLEA9_A072877</name>
</gene>
<dbReference type="EMBL" id="CACTIH010005529">
    <property type="protein sequence ID" value="CAA2996583.1"/>
    <property type="molecule type" value="Genomic_DNA"/>
</dbReference>
<organism evidence="2 3">
    <name type="scientific">Olea europaea subsp. europaea</name>
    <dbReference type="NCBI Taxonomy" id="158383"/>
    <lineage>
        <taxon>Eukaryota</taxon>
        <taxon>Viridiplantae</taxon>
        <taxon>Streptophyta</taxon>
        <taxon>Embryophyta</taxon>
        <taxon>Tracheophyta</taxon>
        <taxon>Spermatophyta</taxon>
        <taxon>Magnoliopsida</taxon>
        <taxon>eudicotyledons</taxon>
        <taxon>Gunneridae</taxon>
        <taxon>Pentapetalae</taxon>
        <taxon>asterids</taxon>
        <taxon>lamiids</taxon>
        <taxon>Lamiales</taxon>
        <taxon>Oleaceae</taxon>
        <taxon>Oleeae</taxon>
        <taxon>Olea</taxon>
    </lineage>
</organism>
<keyword evidence="3" id="KW-1185">Reference proteome</keyword>
<comment type="caution">
    <text evidence="2">The sequence shown here is derived from an EMBL/GenBank/DDBJ whole genome shotgun (WGS) entry which is preliminary data.</text>
</comment>
<dbReference type="Gramene" id="OE9A072877T1">
    <property type="protein sequence ID" value="OE9A072877C1"/>
    <property type="gene ID" value="OE9A072877"/>
</dbReference>